<dbReference type="Proteomes" id="UP001629230">
    <property type="component" value="Unassembled WGS sequence"/>
</dbReference>
<evidence type="ECO:0000256" key="2">
    <source>
        <dbReference type="SAM" id="Phobius"/>
    </source>
</evidence>
<name>A0ABW9ARC3_9BURK</name>
<keyword evidence="2" id="KW-1133">Transmembrane helix</keyword>
<dbReference type="RefSeq" id="WP_408177460.1">
    <property type="nucleotide sequence ID" value="NZ_JAQQEZ010000007.1"/>
</dbReference>
<proteinExistence type="predicted"/>
<evidence type="ECO:0000313" key="4">
    <source>
        <dbReference type="Proteomes" id="UP001629230"/>
    </source>
</evidence>
<feature type="transmembrane region" description="Helical" evidence="2">
    <location>
        <begin position="6"/>
        <end position="24"/>
    </location>
</feature>
<keyword evidence="2" id="KW-0812">Transmembrane</keyword>
<feature type="transmembrane region" description="Helical" evidence="2">
    <location>
        <begin position="54"/>
        <end position="72"/>
    </location>
</feature>
<protein>
    <recommendedName>
        <fullName evidence="5">DUF1311 domain-containing protein</fullName>
    </recommendedName>
</protein>
<gene>
    <name evidence="3" type="ORF">PQR57_13555</name>
</gene>
<organism evidence="3 4">
    <name type="scientific">Paraburkholderia dipogonis</name>
    <dbReference type="NCBI Taxonomy" id="1211383"/>
    <lineage>
        <taxon>Bacteria</taxon>
        <taxon>Pseudomonadati</taxon>
        <taxon>Pseudomonadota</taxon>
        <taxon>Betaproteobacteria</taxon>
        <taxon>Burkholderiales</taxon>
        <taxon>Burkholderiaceae</taxon>
        <taxon>Paraburkholderia</taxon>
    </lineage>
</organism>
<evidence type="ECO:0000256" key="1">
    <source>
        <dbReference type="SAM" id="MobiDB-lite"/>
    </source>
</evidence>
<feature type="compositionally biased region" description="Low complexity" evidence="1">
    <location>
        <begin position="83"/>
        <end position="92"/>
    </location>
</feature>
<comment type="caution">
    <text evidence="3">The sequence shown here is derived from an EMBL/GenBank/DDBJ whole genome shotgun (WGS) entry which is preliminary data.</text>
</comment>
<evidence type="ECO:0008006" key="5">
    <source>
        <dbReference type="Google" id="ProtNLM"/>
    </source>
</evidence>
<sequence length="247" mass="25683">MNTLLIILWLAGAGTFLAGVGGFVDGRKVDRRFKTGYRNNAPDTRNFRQARKRVMWGGGICIVAMVAGTLSSSNEDQQRDDTATASVPASSTTVTSAAASAESASATLLAIPASDGTNASDASVSLSSNEQVVQAAPVPAPSVPVGVSAAAESAPAVVNSGSQTACNDDGTFLGNNICKSPALATIYQRELEEYEAAQSRIGGADVGVRTEQERWLAQVAQDCPDMQCFTTAFDKRIADLSSRYHGG</sequence>
<evidence type="ECO:0000313" key="3">
    <source>
        <dbReference type="EMBL" id="MFM0002049.1"/>
    </source>
</evidence>
<keyword evidence="4" id="KW-1185">Reference proteome</keyword>
<accession>A0ABW9ARC3</accession>
<dbReference type="EMBL" id="JAQQEZ010000007">
    <property type="protein sequence ID" value="MFM0002049.1"/>
    <property type="molecule type" value="Genomic_DNA"/>
</dbReference>
<keyword evidence="2" id="KW-0472">Membrane</keyword>
<feature type="region of interest" description="Disordered" evidence="1">
    <location>
        <begin position="73"/>
        <end position="92"/>
    </location>
</feature>
<reference evidence="3 4" key="1">
    <citation type="journal article" date="2024" name="Chem. Sci.">
        <title>Discovery of megapolipeptins by genome mining of a Burkholderiales bacteria collection.</title>
        <authorList>
            <person name="Paulo B.S."/>
            <person name="Recchia M.J.J."/>
            <person name="Lee S."/>
            <person name="Fergusson C.H."/>
            <person name="Romanowski S.B."/>
            <person name="Hernandez A."/>
            <person name="Krull N."/>
            <person name="Liu D.Y."/>
            <person name="Cavanagh H."/>
            <person name="Bos A."/>
            <person name="Gray C.A."/>
            <person name="Murphy B.T."/>
            <person name="Linington R.G."/>
            <person name="Eustaquio A.S."/>
        </authorList>
    </citation>
    <scope>NUCLEOTIDE SEQUENCE [LARGE SCALE GENOMIC DNA]</scope>
    <source>
        <strain evidence="3 4">RL17-350-BIC-A</strain>
    </source>
</reference>